<dbReference type="Gene3D" id="3.40.50.1820">
    <property type="entry name" value="alpha/beta hydrolase"/>
    <property type="match status" value="1"/>
</dbReference>
<comment type="caution">
    <text evidence="4">The sequence shown here is derived from an EMBL/GenBank/DDBJ whole genome shotgun (WGS) entry which is preliminary data.</text>
</comment>
<evidence type="ECO:0000259" key="3">
    <source>
        <dbReference type="Pfam" id="PF12697"/>
    </source>
</evidence>
<name>A0A9P5SF40_9FUNG</name>
<feature type="signal peptide" evidence="2">
    <location>
        <begin position="1"/>
        <end position="23"/>
    </location>
</feature>
<dbReference type="Pfam" id="PF12697">
    <property type="entry name" value="Abhydrolase_6"/>
    <property type="match status" value="1"/>
</dbReference>
<feature type="compositionally biased region" description="Low complexity" evidence="1">
    <location>
        <begin position="38"/>
        <end position="51"/>
    </location>
</feature>
<dbReference type="EMBL" id="JAAAUY010000622">
    <property type="protein sequence ID" value="KAF9327849.1"/>
    <property type="molecule type" value="Genomic_DNA"/>
</dbReference>
<keyword evidence="2" id="KW-0732">Signal</keyword>
<reference evidence="4" key="1">
    <citation type="journal article" date="2020" name="Fungal Divers.">
        <title>Resolving the Mortierellaceae phylogeny through synthesis of multi-gene phylogenetics and phylogenomics.</title>
        <authorList>
            <person name="Vandepol N."/>
            <person name="Liber J."/>
            <person name="Desiro A."/>
            <person name="Na H."/>
            <person name="Kennedy M."/>
            <person name="Barry K."/>
            <person name="Grigoriev I.V."/>
            <person name="Miller A.N."/>
            <person name="O'Donnell K."/>
            <person name="Stajich J.E."/>
            <person name="Bonito G."/>
        </authorList>
    </citation>
    <scope>NUCLEOTIDE SEQUENCE</scope>
    <source>
        <strain evidence="4">NVP1</strain>
    </source>
</reference>
<feature type="domain" description="AB hydrolase-1" evidence="3">
    <location>
        <begin position="59"/>
        <end position="274"/>
    </location>
</feature>
<organism evidence="4 5">
    <name type="scientific">Podila minutissima</name>
    <dbReference type="NCBI Taxonomy" id="64525"/>
    <lineage>
        <taxon>Eukaryota</taxon>
        <taxon>Fungi</taxon>
        <taxon>Fungi incertae sedis</taxon>
        <taxon>Mucoromycota</taxon>
        <taxon>Mortierellomycotina</taxon>
        <taxon>Mortierellomycetes</taxon>
        <taxon>Mortierellales</taxon>
        <taxon>Mortierellaceae</taxon>
        <taxon>Podila</taxon>
    </lineage>
</organism>
<sequence>MQVKTILYCYLALLTLIITSTYAHSIQITPPTTPTTSPPTITSPTTSPTQPVTKKMPNILLVHGAIADGSSWGDVITLLQTAGYNVTAVQQPLTSLPDDIAKTKVALETLPGPVVIVGHSFGGYVISNAAYNAANVAALVFVAAFGPDEGETAIDLGKNFTALPSNKLFIPDSAGRIILSQPNFVKYFAPDVDKKKAKVMAAVQGPSDQGRFAWKSGPPAWKQKPSWHVVAGNDQIIQPELEMFCAQRMKSKKTVKVPGASHAVMVSHPKVVAAMIVEAAKAVAPK</sequence>
<keyword evidence="5" id="KW-1185">Reference proteome</keyword>
<dbReference type="PANTHER" id="PTHR37017:SF11">
    <property type="entry name" value="ESTERASE_LIPASE_THIOESTERASE DOMAIN-CONTAINING PROTEIN"/>
    <property type="match status" value="1"/>
</dbReference>
<dbReference type="InterPro" id="IPR052897">
    <property type="entry name" value="Sec-Metab_Biosynth_Hydrolase"/>
</dbReference>
<dbReference type="InterPro" id="IPR029058">
    <property type="entry name" value="AB_hydrolase_fold"/>
</dbReference>
<dbReference type="SUPFAM" id="SSF53474">
    <property type="entry name" value="alpha/beta-Hydrolases"/>
    <property type="match status" value="1"/>
</dbReference>
<feature type="chain" id="PRO_5040284980" description="AB hydrolase-1 domain-containing protein" evidence="2">
    <location>
        <begin position="24"/>
        <end position="286"/>
    </location>
</feature>
<proteinExistence type="predicted"/>
<evidence type="ECO:0000313" key="4">
    <source>
        <dbReference type="EMBL" id="KAF9327849.1"/>
    </source>
</evidence>
<feature type="region of interest" description="Disordered" evidence="1">
    <location>
        <begin position="29"/>
        <end position="51"/>
    </location>
</feature>
<evidence type="ECO:0000313" key="5">
    <source>
        <dbReference type="Proteomes" id="UP000696485"/>
    </source>
</evidence>
<dbReference type="PANTHER" id="PTHR37017">
    <property type="entry name" value="AB HYDROLASE-1 DOMAIN-CONTAINING PROTEIN-RELATED"/>
    <property type="match status" value="1"/>
</dbReference>
<dbReference type="AlphaFoldDB" id="A0A9P5SF40"/>
<gene>
    <name evidence="4" type="ORF">BG006_008909</name>
</gene>
<evidence type="ECO:0000256" key="2">
    <source>
        <dbReference type="SAM" id="SignalP"/>
    </source>
</evidence>
<evidence type="ECO:0000256" key="1">
    <source>
        <dbReference type="SAM" id="MobiDB-lite"/>
    </source>
</evidence>
<protein>
    <recommendedName>
        <fullName evidence="3">AB hydrolase-1 domain-containing protein</fullName>
    </recommendedName>
</protein>
<accession>A0A9P5SF40</accession>
<dbReference type="InterPro" id="IPR000073">
    <property type="entry name" value="AB_hydrolase_1"/>
</dbReference>
<dbReference type="Proteomes" id="UP000696485">
    <property type="component" value="Unassembled WGS sequence"/>
</dbReference>